<feature type="domain" description="M23ase beta-sheet core" evidence="1">
    <location>
        <begin position="232"/>
        <end position="330"/>
    </location>
</feature>
<accession>A0A1H7AHR6</accession>
<organism evidence="2 3">
    <name type="scientific">Dyadobacter koreensis</name>
    <dbReference type="NCBI Taxonomy" id="408657"/>
    <lineage>
        <taxon>Bacteria</taxon>
        <taxon>Pseudomonadati</taxon>
        <taxon>Bacteroidota</taxon>
        <taxon>Cytophagia</taxon>
        <taxon>Cytophagales</taxon>
        <taxon>Spirosomataceae</taxon>
        <taxon>Dyadobacter</taxon>
    </lineage>
</organism>
<dbReference type="GO" id="GO:0004222">
    <property type="term" value="F:metalloendopeptidase activity"/>
    <property type="evidence" value="ECO:0007669"/>
    <property type="project" value="TreeGrafter"/>
</dbReference>
<dbReference type="InterPro" id="IPR011055">
    <property type="entry name" value="Dup_hybrid_motif"/>
</dbReference>
<proteinExistence type="predicted"/>
<dbReference type="Pfam" id="PF01551">
    <property type="entry name" value="Peptidase_M23"/>
    <property type="match status" value="1"/>
</dbReference>
<evidence type="ECO:0000259" key="1">
    <source>
        <dbReference type="Pfam" id="PF01551"/>
    </source>
</evidence>
<evidence type="ECO:0000313" key="2">
    <source>
        <dbReference type="EMBL" id="SEJ65139.1"/>
    </source>
</evidence>
<dbReference type="CDD" id="cd12797">
    <property type="entry name" value="M23_peptidase"/>
    <property type="match status" value="1"/>
</dbReference>
<evidence type="ECO:0000313" key="3">
    <source>
        <dbReference type="Proteomes" id="UP000199532"/>
    </source>
</evidence>
<dbReference type="SUPFAM" id="SSF51261">
    <property type="entry name" value="Duplicated hybrid motif"/>
    <property type="match status" value="1"/>
</dbReference>
<dbReference type="Proteomes" id="UP000199532">
    <property type="component" value="Unassembled WGS sequence"/>
</dbReference>
<dbReference type="PANTHER" id="PTHR21666">
    <property type="entry name" value="PEPTIDASE-RELATED"/>
    <property type="match status" value="1"/>
</dbReference>
<dbReference type="EMBL" id="FNXY01000010">
    <property type="protein sequence ID" value="SEJ65139.1"/>
    <property type="molecule type" value="Genomic_DNA"/>
</dbReference>
<dbReference type="InterPro" id="IPR016047">
    <property type="entry name" value="M23ase_b-sheet_dom"/>
</dbReference>
<dbReference type="AlphaFoldDB" id="A0A1H7AHR6"/>
<dbReference type="InterPro" id="IPR050570">
    <property type="entry name" value="Cell_wall_metabolism_enzyme"/>
</dbReference>
<name>A0A1H7AHR6_9BACT</name>
<protein>
    <submittedName>
        <fullName evidence="2">Peptidase family M23</fullName>
    </submittedName>
</protein>
<dbReference type="PANTHER" id="PTHR21666:SF268">
    <property type="entry name" value="PEPTIDASE M23 DOMAIN-CONTAINING PROTEIN"/>
    <property type="match status" value="1"/>
</dbReference>
<sequence>MFVVFKQKQYILRNTSHGMNLLPPATMVTKTQVMKLLFRCLAVAFAVIYISSCKPVPVSHWFPVTPQEHYEQELYKAKQEKTIAGQTWFRVSKQVLNDTLFSLAPYQERFFLGDSTPAQSIRLKIPEGRKLVITPSKNDEDSLSKLVLELYRIKSNGKPQRIEYLKANENTLTIADHEGDTLLLRLQTGLNETLKVSLALTTLPTLTFPIASYGMQNLISFWGAQRDGGVRSHEGVDIKAPRGTPVVASDNGFITQTGTNNLGGKIVFLSANGSPYSIYYAHLDSQLVSVGQRVVRGDTLGLVGNTGNAITTTPHLHFGIYARGSGAVDPFPFINDKKEKLPGLPVTSRWLLGDSVRIKSKTNLYLSPVFSNDEKIRIIPKNETIRILGELAKGYRVELADGTKGYIPTVGLESDKQLSKK</sequence>
<reference evidence="2 3" key="1">
    <citation type="submission" date="2016-10" db="EMBL/GenBank/DDBJ databases">
        <authorList>
            <person name="de Groot N.N."/>
        </authorList>
    </citation>
    <scope>NUCLEOTIDE SEQUENCE [LARGE SCALE GENOMIC DNA]</scope>
    <source>
        <strain evidence="2 3">DSM 19938</strain>
    </source>
</reference>
<dbReference type="Gene3D" id="2.70.70.10">
    <property type="entry name" value="Glucose Permease (Domain IIA)"/>
    <property type="match status" value="1"/>
</dbReference>
<dbReference type="STRING" id="408657.SAMN04487995_5756"/>
<keyword evidence="3" id="KW-1185">Reference proteome</keyword>
<gene>
    <name evidence="2" type="ORF">SAMN04487995_5756</name>
</gene>